<dbReference type="GO" id="GO:0005886">
    <property type="term" value="C:plasma membrane"/>
    <property type="evidence" value="ECO:0007669"/>
    <property type="project" value="UniProtKB-SubCell"/>
</dbReference>
<dbReference type="PIRSF" id="PIRSF026649">
    <property type="entry name" value="MsbB"/>
    <property type="match status" value="1"/>
</dbReference>
<dbReference type="PANTHER" id="PTHR30606">
    <property type="entry name" value="LIPID A BIOSYNTHESIS LAUROYL ACYLTRANSFERASE"/>
    <property type="match status" value="1"/>
</dbReference>
<dbReference type="HOGENOM" id="CLU_049421_1_0_6"/>
<gene>
    <name evidence="7" type="ordered locus">Hneap_2123</name>
</gene>
<evidence type="ECO:0000256" key="2">
    <source>
        <dbReference type="ARBA" id="ARBA00022475"/>
    </source>
</evidence>
<proteinExistence type="predicted"/>
<evidence type="ECO:0000256" key="1">
    <source>
        <dbReference type="ARBA" id="ARBA00004533"/>
    </source>
</evidence>
<evidence type="ECO:0000256" key="6">
    <source>
        <dbReference type="ARBA" id="ARBA00023315"/>
    </source>
</evidence>
<dbReference type="RefSeq" id="WP_012824972.1">
    <property type="nucleotide sequence ID" value="NC_013422.1"/>
</dbReference>
<keyword evidence="6 7" id="KW-0012">Acyltransferase</keyword>
<keyword evidence="2" id="KW-1003">Cell membrane</keyword>
<keyword evidence="4 7" id="KW-0808">Transferase</keyword>
<dbReference type="InterPro" id="IPR004960">
    <property type="entry name" value="LipA_acyltrans"/>
</dbReference>
<organism evidence="7 8">
    <name type="scientific">Halothiobacillus neapolitanus (strain ATCC 23641 / DSM 15147 / CIP 104769 / NCIMB 8539 / c2)</name>
    <name type="common">Thiobacillus neapolitanus</name>
    <dbReference type="NCBI Taxonomy" id="555778"/>
    <lineage>
        <taxon>Bacteria</taxon>
        <taxon>Pseudomonadati</taxon>
        <taxon>Pseudomonadota</taxon>
        <taxon>Gammaproteobacteria</taxon>
        <taxon>Chromatiales</taxon>
        <taxon>Halothiobacillaceae</taxon>
        <taxon>Halothiobacillus</taxon>
    </lineage>
</organism>
<dbReference type="EMBL" id="CP001801">
    <property type="protein sequence ID" value="ACX96940.1"/>
    <property type="molecule type" value="Genomic_DNA"/>
</dbReference>
<dbReference type="OrthoDB" id="9803456at2"/>
<accession>D0KW37</accession>
<protein>
    <submittedName>
        <fullName evidence="7">Lipid A biosynthesis acyltransferase</fullName>
    </submittedName>
</protein>
<dbReference type="STRING" id="555778.Hneap_2123"/>
<dbReference type="Proteomes" id="UP000009102">
    <property type="component" value="Chromosome"/>
</dbReference>
<evidence type="ECO:0000256" key="5">
    <source>
        <dbReference type="ARBA" id="ARBA00023136"/>
    </source>
</evidence>
<keyword evidence="5" id="KW-0472">Membrane</keyword>
<evidence type="ECO:0000313" key="8">
    <source>
        <dbReference type="Proteomes" id="UP000009102"/>
    </source>
</evidence>
<keyword evidence="8" id="KW-1185">Reference proteome</keyword>
<evidence type="ECO:0000313" key="7">
    <source>
        <dbReference type="EMBL" id="ACX96940.1"/>
    </source>
</evidence>
<dbReference type="Pfam" id="PF03279">
    <property type="entry name" value="Lip_A_acyltrans"/>
    <property type="match status" value="1"/>
</dbReference>
<name>D0KW37_HALNC</name>
<dbReference type="CDD" id="cd07984">
    <property type="entry name" value="LPLAT_LABLAT-like"/>
    <property type="match status" value="1"/>
</dbReference>
<dbReference type="GO" id="GO:0016746">
    <property type="term" value="F:acyltransferase activity"/>
    <property type="evidence" value="ECO:0007669"/>
    <property type="project" value="UniProtKB-KW"/>
</dbReference>
<dbReference type="KEGG" id="hna:Hneap_2123"/>
<evidence type="ECO:0000256" key="3">
    <source>
        <dbReference type="ARBA" id="ARBA00022519"/>
    </source>
</evidence>
<keyword evidence="3" id="KW-0997">Cell inner membrane</keyword>
<dbReference type="eggNOG" id="COG1560">
    <property type="taxonomic scope" value="Bacteria"/>
</dbReference>
<reference evidence="7 8" key="1">
    <citation type="submission" date="2009-10" db="EMBL/GenBank/DDBJ databases">
        <title>Complete sequence of Halothiobacillus neapolitanus c2.</title>
        <authorList>
            <consortium name="US DOE Joint Genome Institute"/>
            <person name="Lucas S."/>
            <person name="Copeland A."/>
            <person name="Lapidus A."/>
            <person name="Glavina del Rio T."/>
            <person name="Tice H."/>
            <person name="Bruce D."/>
            <person name="Goodwin L."/>
            <person name="Pitluck S."/>
            <person name="Davenport K."/>
            <person name="Brettin T."/>
            <person name="Detter J.C."/>
            <person name="Han C."/>
            <person name="Tapia R."/>
            <person name="Larimer F."/>
            <person name="Land M."/>
            <person name="Hauser L."/>
            <person name="Kyrpides N."/>
            <person name="Mikhailova N."/>
            <person name="Kerfeld C."/>
            <person name="Cannon G."/>
            <person name="Heinhort S."/>
        </authorList>
    </citation>
    <scope>NUCLEOTIDE SEQUENCE [LARGE SCALE GENOMIC DNA]</scope>
    <source>
        <strain evidence="8">ATCC 23641 / c2</strain>
    </source>
</reference>
<comment type="subcellular location">
    <subcellularLocation>
        <location evidence="1">Cell inner membrane</location>
    </subcellularLocation>
</comment>
<dbReference type="AlphaFoldDB" id="D0KW37"/>
<dbReference type="GO" id="GO:0009247">
    <property type="term" value="P:glycolipid biosynthetic process"/>
    <property type="evidence" value="ECO:0007669"/>
    <property type="project" value="UniProtKB-ARBA"/>
</dbReference>
<sequence>MHTEVPAVMPTVKIYFMTHSLSFLQKISLCLLTWLLRAIAALPQSARLRIGALLGRLSKRFVGKRRKIMAQNLQTAFPDSTAAWRDEIINEHFDRLGADALESIWGWYGKTEPPPAHTVTGAEHVEAALARGQGVILNAGHFTQGEMSVYLAARRWPVHAVYRPNDNPVIDELINVGRRKHVVSLIDRENTRAMVRTLKKGGIIWTAADQSFHGKQSAFIPFFGVQCTTNLAIPILARMGNAVVLPYYVRRSGETYEVIVHPPLDNLPSGDDVADTARLVHVLEEEIRAKPSAYLWGHRRYKNRAPDQAEAAVEPE</sequence>
<dbReference type="PANTHER" id="PTHR30606:SF9">
    <property type="entry name" value="LIPID A BIOSYNTHESIS LAUROYLTRANSFERASE"/>
    <property type="match status" value="1"/>
</dbReference>
<evidence type="ECO:0000256" key="4">
    <source>
        <dbReference type="ARBA" id="ARBA00022679"/>
    </source>
</evidence>